<dbReference type="AlphaFoldDB" id="A0A7S4K796"/>
<name>A0A7S4K796_GUITH</name>
<dbReference type="SUPFAM" id="SSF82185">
    <property type="entry name" value="Histone H3 K4-specific methyltransferase SET7/9 N-terminal domain"/>
    <property type="match status" value="4"/>
</dbReference>
<evidence type="ECO:0000256" key="2">
    <source>
        <dbReference type="SAM" id="MobiDB-lite"/>
    </source>
</evidence>
<dbReference type="InterPro" id="IPR003409">
    <property type="entry name" value="MORN"/>
</dbReference>
<gene>
    <name evidence="3" type="ORF">GTHE00462_LOCUS10093</name>
</gene>
<organism evidence="3">
    <name type="scientific">Guillardia theta</name>
    <name type="common">Cryptophyte</name>
    <name type="synonym">Cryptomonas phi</name>
    <dbReference type="NCBI Taxonomy" id="55529"/>
    <lineage>
        <taxon>Eukaryota</taxon>
        <taxon>Cryptophyceae</taxon>
        <taxon>Pyrenomonadales</taxon>
        <taxon>Geminigeraceae</taxon>
        <taxon>Guillardia</taxon>
    </lineage>
</organism>
<protein>
    <submittedName>
        <fullName evidence="3">Uncharacterized protein</fullName>
    </submittedName>
</protein>
<evidence type="ECO:0000313" key="3">
    <source>
        <dbReference type="EMBL" id="CAE2286033.1"/>
    </source>
</evidence>
<evidence type="ECO:0000256" key="1">
    <source>
        <dbReference type="ARBA" id="ARBA00022737"/>
    </source>
</evidence>
<feature type="region of interest" description="Disordered" evidence="2">
    <location>
        <begin position="435"/>
        <end position="478"/>
    </location>
</feature>
<dbReference type="PANTHER" id="PTHR43215:SF14">
    <property type="entry name" value="RADIAL SPOKE HEAD 1 HOMOLOG"/>
    <property type="match status" value="1"/>
</dbReference>
<proteinExistence type="predicted"/>
<feature type="compositionally biased region" description="Polar residues" evidence="2">
    <location>
        <begin position="447"/>
        <end position="464"/>
    </location>
</feature>
<dbReference type="EMBL" id="HBKN01012947">
    <property type="protein sequence ID" value="CAE2286033.1"/>
    <property type="molecule type" value="Transcribed_RNA"/>
</dbReference>
<reference evidence="3" key="1">
    <citation type="submission" date="2021-01" db="EMBL/GenBank/DDBJ databases">
        <authorList>
            <person name="Corre E."/>
            <person name="Pelletier E."/>
            <person name="Niang G."/>
            <person name="Scheremetjew M."/>
            <person name="Finn R."/>
            <person name="Kale V."/>
            <person name="Holt S."/>
            <person name="Cochrane G."/>
            <person name="Meng A."/>
            <person name="Brown T."/>
            <person name="Cohen L."/>
        </authorList>
    </citation>
    <scope>NUCLEOTIDE SEQUENCE</scope>
    <source>
        <strain evidence="3">CCMP 2712</strain>
    </source>
</reference>
<dbReference type="Gene3D" id="2.20.110.10">
    <property type="entry name" value="Histone H3 K4-specific methyltransferase SET7/9 N-terminal domain"/>
    <property type="match status" value="5"/>
</dbReference>
<feature type="region of interest" description="Disordered" evidence="2">
    <location>
        <begin position="82"/>
        <end position="103"/>
    </location>
</feature>
<dbReference type="SMART" id="SM00698">
    <property type="entry name" value="MORN"/>
    <property type="match status" value="12"/>
</dbReference>
<sequence>MSNSAQDDADLPLESFKSKQKIAYANGDVYEGSVERGLRSGRGVLVCEDGRKYRGQFYQDLPHGQGEERTSDNAVYRGEFRNGHRDGTGTEMNEQGHEYSGEWKDGMRHGSGDYFQDGLYYQGEWKEGNRHGYGVCMFQNGDLYEGEFVADLMEGSGCMVMANGSRYDGVWSEQLEVGAVSFIDYCFVEAGKMSGKGKMIYSNGDVYEGLWSDGKREGQGSYFSAATESEYVGEFKKGKRHGYGKQQYVVAAWSNVKTSHIPYKTSLSETYEGEWSSGRKNGFGRIMVKSRKVFEGQFSGDSKHGEGIEFLDDGSTFKSLWKDGVSQGKGILRLSDGTCVRGYWEGEHFREAAQEKFIPREEMKEAEEADGLIEFFERGKQRILKGNQQPEVDAGVAKAPDTLNMSGAQAVLHDRALLSSMGGLHDIEEVDEDQMVDSGSHGPTPIPSNNPRLQGRASSKSSPYSPLPVAEAKSSSTAPTFHEDVVDIAKRLDVRIRGTYDEEGNYLPPVSMETLREWNVANLEYTSKREELKEKGIRAPDLSGETWRGSFQQDKANLSLSGALKAAAGEFSFERWRQERGLT</sequence>
<dbReference type="PANTHER" id="PTHR43215">
    <property type="entry name" value="RADIAL SPOKE HEAD 1 HOMOLOG"/>
    <property type="match status" value="1"/>
</dbReference>
<accession>A0A7S4K796</accession>
<keyword evidence="1" id="KW-0677">Repeat</keyword>
<dbReference type="Pfam" id="PF02493">
    <property type="entry name" value="MORN"/>
    <property type="match status" value="12"/>
</dbReference>